<dbReference type="InterPro" id="IPR029006">
    <property type="entry name" value="ADF-H/Gelsolin-like_dom_sf"/>
</dbReference>
<dbReference type="InterPro" id="IPR002108">
    <property type="entry name" value="ADF-H"/>
</dbReference>
<organism evidence="2 3">
    <name type="scientific">Armillaria ostoyae</name>
    <name type="common">Armillaria root rot fungus</name>
    <dbReference type="NCBI Taxonomy" id="47428"/>
    <lineage>
        <taxon>Eukaryota</taxon>
        <taxon>Fungi</taxon>
        <taxon>Dikarya</taxon>
        <taxon>Basidiomycota</taxon>
        <taxon>Agaricomycotina</taxon>
        <taxon>Agaricomycetes</taxon>
        <taxon>Agaricomycetidae</taxon>
        <taxon>Agaricales</taxon>
        <taxon>Marasmiineae</taxon>
        <taxon>Physalacriaceae</taxon>
        <taxon>Armillaria</taxon>
    </lineage>
</organism>
<dbReference type="GO" id="GO:0003779">
    <property type="term" value="F:actin binding"/>
    <property type="evidence" value="ECO:0007669"/>
    <property type="project" value="InterPro"/>
</dbReference>
<evidence type="ECO:0000313" key="3">
    <source>
        <dbReference type="Proteomes" id="UP000219338"/>
    </source>
</evidence>
<dbReference type="Proteomes" id="UP000219338">
    <property type="component" value="Unassembled WGS sequence"/>
</dbReference>
<keyword evidence="3" id="KW-1185">Reference proteome</keyword>
<dbReference type="EMBL" id="FUEG01000065">
    <property type="protein sequence ID" value="SJL18635.1"/>
    <property type="molecule type" value="Genomic_DNA"/>
</dbReference>
<proteinExistence type="predicted"/>
<sequence length="50" mass="5841">MHKAKISVHSVDVKDMLRVFLIEVAAREKGDLKEEPIVKRLRKVHNFILC</sequence>
<reference evidence="3" key="1">
    <citation type="journal article" date="2017" name="Nat. Ecol. Evol.">
        <title>Genome expansion and lineage-specific genetic innovations in the forest pathogenic fungi Armillaria.</title>
        <authorList>
            <person name="Sipos G."/>
            <person name="Prasanna A.N."/>
            <person name="Walter M.C."/>
            <person name="O'Connor E."/>
            <person name="Balint B."/>
            <person name="Krizsan K."/>
            <person name="Kiss B."/>
            <person name="Hess J."/>
            <person name="Varga T."/>
            <person name="Slot J."/>
            <person name="Riley R."/>
            <person name="Boka B."/>
            <person name="Rigling D."/>
            <person name="Barry K."/>
            <person name="Lee J."/>
            <person name="Mihaltcheva S."/>
            <person name="LaButti K."/>
            <person name="Lipzen A."/>
            <person name="Waldron R."/>
            <person name="Moloney N.M."/>
            <person name="Sperisen C."/>
            <person name="Kredics L."/>
            <person name="Vagvoelgyi C."/>
            <person name="Patrignani A."/>
            <person name="Fitzpatrick D."/>
            <person name="Nagy I."/>
            <person name="Doyle S."/>
            <person name="Anderson J.B."/>
            <person name="Grigoriev I.V."/>
            <person name="Gueldener U."/>
            <person name="Muensterkoetter M."/>
            <person name="Nagy L.G."/>
        </authorList>
    </citation>
    <scope>NUCLEOTIDE SEQUENCE [LARGE SCALE GENOMIC DNA]</scope>
    <source>
        <strain evidence="3">C18/9</strain>
    </source>
</reference>
<accession>A0A284SCA7</accession>
<evidence type="ECO:0000313" key="2">
    <source>
        <dbReference type="EMBL" id="SJL18635.1"/>
    </source>
</evidence>
<dbReference type="Gene3D" id="3.40.20.10">
    <property type="entry name" value="Severin"/>
    <property type="match status" value="1"/>
</dbReference>
<dbReference type="SUPFAM" id="SSF55753">
    <property type="entry name" value="Actin depolymerizing proteins"/>
    <property type="match status" value="1"/>
</dbReference>
<gene>
    <name evidence="2" type="ORF">ARMOST_22232</name>
</gene>
<evidence type="ECO:0000259" key="1">
    <source>
        <dbReference type="PROSITE" id="PS51263"/>
    </source>
</evidence>
<feature type="domain" description="ADF-H" evidence="1">
    <location>
        <begin position="1"/>
        <end position="42"/>
    </location>
</feature>
<name>A0A284SCA7_ARMOS</name>
<protein>
    <recommendedName>
        <fullName evidence="1">ADF-H domain-containing protein</fullName>
    </recommendedName>
</protein>
<dbReference type="PROSITE" id="PS51263">
    <property type="entry name" value="ADF_H"/>
    <property type="match status" value="1"/>
</dbReference>
<dbReference type="STRING" id="47428.A0A284SCA7"/>
<dbReference type="AlphaFoldDB" id="A0A284SCA7"/>
<dbReference type="OrthoDB" id="20822at2759"/>